<dbReference type="EMBL" id="UZAM01007135">
    <property type="protein sequence ID" value="VDO96939.1"/>
    <property type="molecule type" value="Genomic_DNA"/>
</dbReference>
<accession>A0A183IF28</accession>
<reference evidence="2 3" key="2">
    <citation type="submission" date="2018-11" db="EMBL/GenBank/DDBJ databases">
        <authorList>
            <consortium name="Pathogen Informatics"/>
        </authorList>
    </citation>
    <scope>NUCLEOTIDE SEQUENCE [LARGE SCALE GENOMIC DNA]</scope>
</reference>
<feature type="signal peptide" evidence="1">
    <location>
        <begin position="1"/>
        <end position="21"/>
    </location>
</feature>
<evidence type="ECO:0000256" key="1">
    <source>
        <dbReference type="SAM" id="SignalP"/>
    </source>
</evidence>
<sequence length="204" mass="22036">MSVSGWVLSVDNLVLLLPSEADLQCSLERFAAAECDVTGMRVNASKTKSLVLFRSPVRISLQINGETVKQVEKLKYLGTIFTSDGQLEEEIDRRIGVASGVLRELARPVVTKGELGLKTKLSVFKSIFIPLLTYGPSSCDFATQVATPCLWNSTQDIFSALADALGLSYVTNLGENLIEFPLSFCGHCAVTLTISSDPDLATCP</sequence>
<dbReference type="WBParaSite" id="SBAD_0000232701-mRNA-1">
    <property type="protein sequence ID" value="SBAD_0000232701-mRNA-1"/>
    <property type="gene ID" value="SBAD_0000232701"/>
</dbReference>
<dbReference type="AlphaFoldDB" id="A0A183IF28"/>
<keyword evidence="1" id="KW-0732">Signal</keyword>
<dbReference type="PANTHER" id="PTHR47027:SF30">
    <property type="entry name" value="THAP-TYPE DOMAIN-CONTAINING PROTEIN"/>
    <property type="match status" value="1"/>
</dbReference>
<feature type="chain" id="PRO_5043139928" evidence="1">
    <location>
        <begin position="22"/>
        <end position="204"/>
    </location>
</feature>
<name>A0A183IF28_9BILA</name>
<dbReference type="Proteomes" id="UP000270296">
    <property type="component" value="Unassembled WGS sequence"/>
</dbReference>
<protein>
    <submittedName>
        <fullName evidence="4">Reverse transcriptase domain-containing protein</fullName>
    </submittedName>
</protein>
<proteinExistence type="predicted"/>
<dbReference type="OrthoDB" id="425681at2759"/>
<reference evidence="4" key="1">
    <citation type="submission" date="2016-06" db="UniProtKB">
        <authorList>
            <consortium name="WormBaseParasite"/>
        </authorList>
    </citation>
    <scope>IDENTIFICATION</scope>
</reference>
<keyword evidence="3" id="KW-1185">Reference proteome</keyword>
<evidence type="ECO:0000313" key="2">
    <source>
        <dbReference type="EMBL" id="VDO96939.1"/>
    </source>
</evidence>
<dbReference type="PANTHER" id="PTHR47027">
    <property type="entry name" value="REVERSE TRANSCRIPTASE DOMAIN-CONTAINING PROTEIN"/>
    <property type="match status" value="1"/>
</dbReference>
<gene>
    <name evidence="2" type="ORF">SBAD_LOCUS2222</name>
</gene>
<evidence type="ECO:0000313" key="4">
    <source>
        <dbReference type="WBParaSite" id="SBAD_0000232701-mRNA-1"/>
    </source>
</evidence>
<evidence type="ECO:0000313" key="3">
    <source>
        <dbReference type="Proteomes" id="UP000270296"/>
    </source>
</evidence>
<organism evidence="4">
    <name type="scientific">Soboliphyme baturini</name>
    <dbReference type="NCBI Taxonomy" id="241478"/>
    <lineage>
        <taxon>Eukaryota</taxon>
        <taxon>Metazoa</taxon>
        <taxon>Ecdysozoa</taxon>
        <taxon>Nematoda</taxon>
        <taxon>Enoplea</taxon>
        <taxon>Dorylaimia</taxon>
        <taxon>Dioctophymatida</taxon>
        <taxon>Dioctophymatoidea</taxon>
        <taxon>Soboliphymatidae</taxon>
        <taxon>Soboliphyme</taxon>
    </lineage>
</organism>